<evidence type="ECO:0000313" key="2">
    <source>
        <dbReference type="EMBL" id="MBR7621101.1"/>
    </source>
</evidence>
<dbReference type="GO" id="GO:0016747">
    <property type="term" value="F:acyltransferase activity, transferring groups other than amino-acyl groups"/>
    <property type="evidence" value="ECO:0007669"/>
    <property type="project" value="InterPro"/>
</dbReference>
<accession>A0A941D550</accession>
<sequence length="171" mass="17964">MTLSAAAQAPTLKLEQDRDGPAVETLLDHAFGPGRFTKVSERVREIAEFRQDLSFCAWDGVRLVGCVRMTRISIGGAQAVFLGPLAVEADVRKFGTGGALVQAACAAAQVAGFANVLLVGDEPYFGRFGFSAAPAKAVRLPGPVDQRRVLVKPLREGGTEGLEGLVAAPLT</sequence>
<dbReference type="SUPFAM" id="SSF55729">
    <property type="entry name" value="Acyl-CoA N-acyltransferases (Nat)"/>
    <property type="match status" value="1"/>
</dbReference>
<evidence type="ECO:0000313" key="3">
    <source>
        <dbReference type="Proteomes" id="UP000622580"/>
    </source>
</evidence>
<protein>
    <submittedName>
        <fullName evidence="2">N-acetyltransferase</fullName>
    </submittedName>
</protein>
<keyword evidence="3" id="KW-1185">Reference proteome</keyword>
<reference evidence="2" key="1">
    <citation type="submission" date="2021-04" db="EMBL/GenBank/DDBJ databases">
        <title>Draft genome assembly of strain Phenylobacterium sp. 20VBR1 using MiniION and Illumina platforms.</title>
        <authorList>
            <person name="Thomas F.A."/>
            <person name="Krishnan K.P."/>
            <person name="Sinha R.K."/>
        </authorList>
    </citation>
    <scope>NUCLEOTIDE SEQUENCE</scope>
    <source>
        <strain evidence="2">20VBR1</strain>
    </source>
</reference>
<gene>
    <name evidence="2" type="ORF">JKL49_17035</name>
</gene>
<organism evidence="2 3">
    <name type="scientific">Phenylobacterium glaciei</name>
    <dbReference type="NCBI Taxonomy" id="2803784"/>
    <lineage>
        <taxon>Bacteria</taxon>
        <taxon>Pseudomonadati</taxon>
        <taxon>Pseudomonadota</taxon>
        <taxon>Alphaproteobacteria</taxon>
        <taxon>Caulobacterales</taxon>
        <taxon>Caulobacteraceae</taxon>
        <taxon>Phenylobacterium</taxon>
    </lineage>
</organism>
<dbReference type="InterPro" id="IPR000182">
    <property type="entry name" value="GNAT_dom"/>
</dbReference>
<dbReference type="AlphaFoldDB" id="A0A941D550"/>
<feature type="domain" description="N-acetyltransferase" evidence="1">
    <location>
        <begin position="10"/>
        <end position="155"/>
    </location>
</feature>
<dbReference type="Proteomes" id="UP000622580">
    <property type="component" value="Unassembled WGS sequence"/>
</dbReference>
<evidence type="ECO:0000259" key="1">
    <source>
        <dbReference type="PROSITE" id="PS51186"/>
    </source>
</evidence>
<comment type="caution">
    <text evidence="2">The sequence shown here is derived from an EMBL/GenBank/DDBJ whole genome shotgun (WGS) entry which is preliminary data.</text>
</comment>
<dbReference type="Gene3D" id="3.40.630.30">
    <property type="match status" value="1"/>
</dbReference>
<dbReference type="Pfam" id="PF00583">
    <property type="entry name" value="Acetyltransf_1"/>
    <property type="match status" value="1"/>
</dbReference>
<dbReference type="EMBL" id="JAGSGD010000001">
    <property type="protein sequence ID" value="MBR7621101.1"/>
    <property type="molecule type" value="Genomic_DNA"/>
</dbReference>
<name>A0A941D550_9CAUL</name>
<proteinExistence type="predicted"/>
<dbReference type="PROSITE" id="PS51186">
    <property type="entry name" value="GNAT"/>
    <property type="match status" value="1"/>
</dbReference>
<dbReference type="InterPro" id="IPR016181">
    <property type="entry name" value="Acyl_CoA_acyltransferase"/>
</dbReference>